<evidence type="ECO:0000256" key="9">
    <source>
        <dbReference type="ARBA" id="ARBA00023002"/>
    </source>
</evidence>
<dbReference type="GO" id="GO:0003997">
    <property type="term" value="F:acyl-CoA oxidase activity"/>
    <property type="evidence" value="ECO:0007669"/>
    <property type="project" value="UniProtKB-EC"/>
</dbReference>
<dbReference type="AlphaFoldDB" id="A0A9P6QHI4"/>
<dbReference type="Pfam" id="PF01756">
    <property type="entry name" value="ACOX"/>
    <property type="match status" value="1"/>
</dbReference>
<dbReference type="InterPro" id="IPR055060">
    <property type="entry name" value="ACOX_C_alpha1"/>
</dbReference>
<dbReference type="SUPFAM" id="SSF56645">
    <property type="entry name" value="Acyl-CoA dehydrogenase NM domain-like"/>
    <property type="match status" value="1"/>
</dbReference>
<keyword evidence="11" id="KW-0576">Peroxisome</keyword>
<dbReference type="GO" id="GO:0005777">
    <property type="term" value="C:peroxisome"/>
    <property type="evidence" value="ECO:0007669"/>
    <property type="project" value="UniProtKB-SubCell"/>
</dbReference>
<feature type="domain" description="Acyl-CoA oxidase/dehydrogenase middle" evidence="16">
    <location>
        <begin position="157"/>
        <end position="273"/>
    </location>
</feature>
<dbReference type="Pfam" id="PF02770">
    <property type="entry name" value="Acyl-CoA_dh_M"/>
    <property type="match status" value="1"/>
</dbReference>
<dbReference type="GO" id="GO:0071949">
    <property type="term" value="F:FAD binding"/>
    <property type="evidence" value="ECO:0007669"/>
    <property type="project" value="InterPro"/>
</dbReference>
<evidence type="ECO:0000259" key="17">
    <source>
        <dbReference type="Pfam" id="PF22924"/>
    </source>
</evidence>
<evidence type="ECO:0000259" key="15">
    <source>
        <dbReference type="Pfam" id="PF01756"/>
    </source>
</evidence>
<dbReference type="FunFam" id="1.20.140.10:FF:000010">
    <property type="entry name" value="Acyl-coenzyme A oxidase"/>
    <property type="match status" value="1"/>
</dbReference>
<dbReference type="InterPro" id="IPR006091">
    <property type="entry name" value="Acyl-CoA_Oxase/DH_mid-dom"/>
</dbReference>
<dbReference type="EMBL" id="JAAAJB010000036">
    <property type="protein sequence ID" value="KAG0269005.1"/>
    <property type="molecule type" value="Genomic_DNA"/>
</dbReference>
<evidence type="ECO:0000256" key="8">
    <source>
        <dbReference type="ARBA" id="ARBA00022832"/>
    </source>
</evidence>
<dbReference type="Pfam" id="PF22924">
    <property type="entry name" value="ACOX_C_alpha1"/>
    <property type="match status" value="1"/>
</dbReference>
<protein>
    <recommendedName>
        <fullName evidence="12">Acyl-coenzyme A oxidase</fullName>
    </recommendedName>
</protein>
<dbReference type="Proteomes" id="UP000807716">
    <property type="component" value="Unassembled WGS sequence"/>
</dbReference>
<evidence type="ECO:0000256" key="3">
    <source>
        <dbReference type="ARBA" id="ARBA00004275"/>
    </source>
</evidence>
<dbReference type="PIRSF" id="PIRSF000168">
    <property type="entry name" value="Acyl-CoA_oxidase"/>
    <property type="match status" value="1"/>
</dbReference>
<feature type="domain" description="Acyl-CoA oxidase C-alpha1" evidence="17">
    <location>
        <begin position="311"/>
        <end position="462"/>
    </location>
</feature>
<keyword evidence="7 12" id="KW-0274">FAD</keyword>
<evidence type="ECO:0000256" key="4">
    <source>
        <dbReference type="ARBA" id="ARBA00004846"/>
    </source>
</evidence>
<dbReference type="Gene3D" id="2.40.110.10">
    <property type="entry name" value="Butyryl-CoA Dehydrogenase, subunit A, domain 2"/>
    <property type="match status" value="1"/>
</dbReference>
<feature type="binding site" evidence="14">
    <location>
        <position position="200"/>
    </location>
    <ligand>
        <name>FAD</name>
        <dbReference type="ChEBI" id="CHEBI:57692"/>
    </ligand>
</feature>
<dbReference type="SUPFAM" id="SSF47203">
    <property type="entry name" value="Acyl-CoA dehydrogenase C-terminal domain-like"/>
    <property type="match status" value="2"/>
</dbReference>
<keyword evidence="6 12" id="KW-0285">Flavoprotein</keyword>
<evidence type="ECO:0000256" key="7">
    <source>
        <dbReference type="ARBA" id="ARBA00022827"/>
    </source>
</evidence>
<gene>
    <name evidence="18" type="ORF">DFQ27_005111</name>
</gene>
<evidence type="ECO:0000256" key="13">
    <source>
        <dbReference type="PIRSR" id="PIRSR000168-1"/>
    </source>
</evidence>
<comment type="caution">
    <text evidence="18">The sequence shown here is derived from an EMBL/GenBank/DDBJ whole genome shotgun (WGS) entry which is preliminary data.</text>
</comment>
<keyword evidence="19" id="KW-1185">Reference proteome</keyword>
<evidence type="ECO:0000256" key="2">
    <source>
        <dbReference type="ARBA" id="ARBA00001974"/>
    </source>
</evidence>
<evidence type="ECO:0000256" key="10">
    <source>
        <dbReference type="ARBA" id="ARBA00023098"/>
    </source>
</evidence>
<accession>A0A9P6QHI4</accession>
<dbReference type="OrthoDB" id="538336at2759"/>
<evidence type="ECO:0000256" key="11">
    <source>
        <dbReference type="ARBA" id="ARBA00023140"/>
    </source>
</evidence>
<sequence>MSSLSSAQLRLQAISGHLNSSSGSPALSALIPAVKLDQNILSVLLDGEDQTWRKWTFDLLKDPLFAFQYDLHRNDAVILNQKRHEKLTAMNVRPKWNEPMLPKHYAIQDALTYYDNALGTMAGAHFVLYSGAIRELGSEELKLKYLPAADSFKVRGCFALTELGHGSNPRGIETEARWDPREKCYILHTPTTTAQKYWIGAALMTAVNAIVWAQLYVPNPETSEYEHYGIHAFVVQLRDPKTFEPLPGITIRDCGTKSGLSAMDNGRIWFDHVKVARDHCLNKYGGVNEQGLYESVFTDKDARFGGQLVNLSEGRVGIANATRNLAKVALTTSIRYSLSRRQFGTRNLGEPEQLIMNYNLHQRRLYPLLATTYAHHFSSLRLLELKKVAKDNPKKTKEFHMASALTKAFHSWHLLDTLQTCREACGGQGMKSSNRIGNMKADVDVMTTYEGDNHVLMITVAKGSIGDYTPKKMPALASLKNTFQVGNVSDSTILSAEWQLAFFEHHVLCASQRLQAALSASRQEQNARGGEIESLDQLLDRHAALSQEFSRALAEHWILKALVEKETSDPNGASLTLVRQMHALWKIENDPYMLRRRYLDVEVQERVSNLVSAVLQRVHENVNALVDAWTVPDHLLGTIAGDWVRANEPDAQ</sequence>
<keyword evidence="8" id="KW-0276">Fatty acid metabolism</keyword>
<dbReference type="InterPro" id="IPR012258">
    <property type="entry name" value="Acyl-CoA_oxidase"/>
</dbReference>
<evidence type="ECO:0000256" key="6">
    <source>
        <dbReference type="ARBA" id="ARBA00022630"/>
    </source>
</evidence>
<keyword evidence="9" id="KW-0560">Oxidoreductase</keyword>
<feature type="active site" description="Proton acceptor" evidence="13">
    <location>
        <position position="450"/>
    </location>
</feature>
<organism evidence="18 19">
    <name type="scientific">Actinomortierella ambigua</name>
    <dbReference type="NCBI Taxonomy" id="1343610"/>
    <lineage>
        <taxon>Eukaryota</taxon>
        <taxon>Fungi</taxon>
        <taxon>Fungi incertae sedis</taxon>
        <taxon>Mucoromycota</taxon>
        <taxon>Mortierellomycotina</taxon>
        <taxon>Mortierellomycetes</taxon>
        <taxon>Mortierellales</taxon>
        <taxon>Mortierellaceae</taxon>
        <taxon>Actinomortierella</taxon>
    </lineage>
</organism>
<comment type="subcellular location">
    <subcellularLocation>
        <location evidence="3">Peroxisome</location>
    </subcellularLocation>
</comment>
<dbReference type="InterPro" id="IPR009100">
    <property type="entry name" value="AcylCoA_DH/oxidase_NM_dom_sf"/>
</dbReference>
<evidence type="ECO:0000256" key="1">
    <source>
        <dbReference type="ARBA" id="ARBA00001201"/>
    </source>
</evidence>
<comment type="pathway">
    <text evidence="4">Lipid metabolism; peroxisomal fatty acid beta-oxidation.</text>
</comment>
<dbReference type="InterPro" id="IPR046373">
    <property type="entry name" value="Acyl-CoA_Oxase/DH_mid-dom_sf"/>
</dbReference>
<dbReference type="GO" id="GO:0055088">
    <property type="term" value="P:lipid homeostasis"/>
    <property type="evidence" value="ECO:0007669"/>
    <property type="project" value="TreeGrafter"/>
</dbReference>
<comment type="catalytic activity">
    <reaction evidence="1">
        <text>a 2,3-saturated acyl-CoA + O2 = a (2E)-enoyl-CoA + H2O2</text>
        <dbReference type="Rhea" id="RHEA:38959"/>
        <dbReference type="ChEBI" id="CHEBI:15379"/>
        <dbReference type="ChEBI" id="CHEBI:16240"/>
        <dbReference type="ChEBI" id="CHEBI:58856"/>
        <dbReference type="ChEBI" id="CHEBI:65111"/>
        <dbReference type="EC" id="1.3.3.6"/>
    </reaction>
</comment>
<dbReference type="InterPro" id="IPR036250">
    <property type="entry name" value="AcylCo_DH-like_C"/>
</dbReference>
<proteinExistence type="inferred from homology"/>
<name>A0A9P6QHI4_9FUNG</name>
<reference evidence="18" key="1">
    <citation type="journal article" date="2020" name="Fungal Divers.">
        <title>Resolving the Mortierellaceae phylogeny through synthesis of multi-gene phylogenetics and phylogenomics.</title>
        <authorList>
            <person name="Vandepol N."/>
            <person name="Liber J."/>
            <person name="Desiro A."/>
            <person name="Na H."/>
            <person name="Kennedy M."/>
            <person name="Barry K."/>
            <person name="Grigoriev I.V."/>
            <person name="Miller A.N."/>
            <person name="O'Donnell K."/>
            <person name="Stajich J.E."/>
            <person name="Bonito G."/>
        </authorList>
    </citation>
    <scope>NUCLEOTIDE SEQUENCE</scope>
    <source>
        <strain evidence="18">BC1065</strain>
    </source>
</reference>
<feature type="domain" description="Acyl-CoA oxidase C-terminal" evidence="15">
    <location>
        <begin position="524"/>
        <end position="638"/>
    </location>
</feature>
<evidence type="ECO:0000259" key="16">
    <source>
        <dbReference type="Pfam" id="PF02770"/>
    </source>
</evidence>
<dbReference type="PANTHER" id="PTHR10909">
    <property type="entry name" value="ELECTRON TRANSPORT OXIDOREDUCTASE"/>
    <property type="match status" value="1"/>
</dbReference>
<dbReference type="FunFam" id="2.40.110.10:FF:000005">
    <property type="entry name" value="Acyl-coenzyme A oxidase"/>
    <property type="match status" value="1"/>
</dbReference>
<evidence type="ECO:0000256" key="14">
    <source>
        <dbReference type="PIRSR" id="PIRSR000168-2"/>
    </source>
</evidence>
<comment type="cofactor">
    <cofactor evidence="2">
        <name>FAD</name>
        <dbReference type="ChEBI" id="CHEBI:57692"/>
    </cofactor>
</comment>
<comment type="similarity">
    <text evidence="5 12">Belongs to the acyl-CoA oxidase family.</text>
</comment>
<feature type="binding site" evidence="14">
    <location>
        <position position="161"/>
    </location>
    <ligand>
        <name>FAD</name>
        <dbReference type="ChEBI" id="CHEBI:57692"/>
    </ligand>
</feature>
<keyword evidence="10" id="KW-0443">Lipid metabolism</keyword>
<dbReference type="GO" id="GO:0033540">
    <property type="term" value="P:fatty acid beta-oxidation using acyl-CoA oxidase"/>
    <property type="evidence" value="ECO:0007669"/>
    <property type="project" value="TreeGrafter"/>
</dbReference>
<dbReference type="Gene3D" id="1.20.140.10">
    <property type="entry name" value="Butyryl-CoA Dehydrogenase, subunit A, domain 3"/>
    <property type="match status" value="2"/>
</dbReference>
<dbReference type="GO" id="GO:0005504">
    <property type="term" value="F:fatty acid binding"/>
    <property type="evidence" value="ECO:0007669"/>
    <property type="project" value="TreeGrafter"/>
</dbReference>
<evidence type="ECO:0000256" key="5">
    <source>
        <dbReference type="ARBA" id="ARBA00006288"/>
    </source>
</evidence>
<evidence type="ECO:0000256" key="12">
    <source>
        <dbReference type="PIRNR" id="PIRNR000168"/>
    </source>
</evidence>
<dbReference type="PANTHER" id="PTHR10909:SF352">
    <property type="entry name" value="ACYL-COENZYME A OXIDASE-LIKE PROTEIN"/>
    <property type="match status" value="1"/>
</dbReference>
<dbReference type="InterPro" id="IPR002655">
    <property type="entry name" value="Acyl-CoA_oxidase_C"/>
</dbReference>
<evidence type="ECO:0000313" key="18">
    <source>
        <dbReference type="EMBL" id="KAG0269005.1"/>
    </source>
</evidence>
<evidence type="ECO:0000313" key="19">
    <source>
        <dbReference type="Proteomes" id="UP000807716"/>
    </source>
</evidence>